<dbReference type="AlphaFoldDB" id="A0A2S5KW93"/>
<feature type="signal peptide" evidence="8">
    <location>
        <begin position="1"/>
        <end position="29"/>
    </location>
</feature>
<dbReference type="InterPro" id="IPR010980">
    <property type="entry name" value="Cyt_c/b562"/>
</dbReference>
<organism evidence="9 10">
    <name type="scientific">Proteobacteria bacterium 228</name>
    <dbReference type="NCBI Taxonomy" id="2083153"/>
    <lineage>
        <taxon>Bacteria</taxon>
        <taxon>Pseudomonadati</taxon>
        <taxon>Pseudomonadota</taxon>
    </lineage>
</organism>
<dbReference type="GO" id="GO:0009055">
    <property type="term" value="F:electron transfer activity"/>
    <property type="evidence" value="ECO:0007669"/>
    <property type="project" value="InterPro"/>
</dbReference>
<gene>
    <name evidence="9" type="ORF">C4K68_01445</name>
</gene>
<dbReference type="PIRSF" id="PIRSF000027">
    <property type="entry name" value="Cytc_c_prime"/>
    <property type="match status" value="1"/>
</dbReference>
<comment type="caution">
    <text evidence="9">The sequence shown here is derived from an EMBL/GenBank/DDBJ whole genome shotgun (WGS) entry which is preliminary data.</text>
</comment>
<evidence type="ECO:0000256" key="7">
    <source>
        <dbReference type="PIRSR" id="PIRSR000027-2"/>
    </source>
</evidence>
<dbReference type="GO" id="GO:0042597">
    <property type="term" value="C:periplasmic space"/>
    <property type="evidence" value="ECO:0007669"/>
    <property type="project" value="InterPro"/>
</dbReference>
<sequence>MDNGREEPKMKRIVLFATLLSVVAGAAWAADDLSGMSPEQVVSYRQDAFHEFKENSGMLRSMLKDKSKWDQAAAQGYVSALEQASDRAFAAFLPGTAVGESEALPRIWEEPELFKQAQGNFKEALANVKMAVDKNDPDLAAKDVAGLGRACKGCHDGFRQP</sequence>
<evidence type="ECO:0000256" key="8">
    <source>
        <dbReference type="SAM" id="SignalP"/>
    </source>
</evidence>
<evidence type="ECO:0000256" key="2">
    <source>
        <dbReference type="ARBA" id="ARBA00022617"/>
    </source>
</evidence>
<evidence type="ECO:0000313" key="10">
    <source>
        <dbReference type="Proteomes" id="UP000238196"/>
    </source>
</evidence>
<name>A0A2S5KW93_9PROT</name>
<evidence type="ECO:0008006" key="11">
    <source>
        <dbReference type="Google" id="ProtNLM"/>
    </source>
</evidence>
<dbReference type="Gene3D" id="1.20.120.10">
    <property type="entry name" value="Cytochrome c/b562"/>
    <property type="match status" value="1"/>
</dbReference>
<feature type="binding site" description="axial binding residue" evidence="6">
    <location>
        <position position="155"/>
    </location>
    <ligand>
        <name>heme c</name>
        <dbReference type="ChEBI" id="CHEBI:61717"/>
    </ligand>
    <ligandPart>
        <name>Fe</name>
        <dbReference type="ChEBI" id="CHEBI:18248"/>
    </ligandPart>
</feature>
<keyword evidence="8" id="KW-0732">Signal</keyword>
<dbReference type="InterPro" id="IPR002321">
    <property type="entry name" value="Cyt_c_II"/>
</dbReference>
<keyword evidence="4" id="KW-0249">Electron transport</keyword>
<evidence type="ECO:0000313" key="9">
    <source>
        <dbReference type="EMBL" id="PPC79117.1"/>
    </source>
</evidence>
<dbReference type="InterPro" id="IPR012127">
    <property type="entry name" value="Cyt_c_prime"/>
</dbReference>
<dbReference type="EMBL" id="PRLP01000005">
    <property type="protein sequence ID" value="PPC79117.1"/>
    <property type="molecule type" value="Genomic_DNA"/>
</dbReference>
<reference evidence="9 10" key="1">
    <citation type="submission" date="2018-02" db="EMBL/GenBank/DDBJ databases">
        <title>novel marine gammaproteobacteria from coastal saline agro ecosystem.</title>
        <authorList>
            <person name="Krishnan R."/>
            <person name="Ramesh Kumar N."/>
        </authorList>
    </citation>
    <scope>NUCLEOTIDE SEQUENCE [LARGE SCALE GENOMIC DNA]</scope>
    <source>
        <strain evidence="9 10">228</strain>
    </source>
</reference>
<dbReference type="GO" id="GO:0020037">
    <property type="term" value="F:heme binding"/>
    <property type="evidence" value="ECO:0007669"/>
    <property type="project" value="InterPro"/>
</dbReference>
<keyword evidence="3 6" id="KW-0479">Metal-binding</keyword>
<accession>A0A2S5KW93</accession>
<evidence type="ECO:0000256" key="4">
    <source>
        <dbReference type="ARBA" id="ARBA00022982"/>
    </source>
</evidence>
<dbReference type="Proteomes" id="UP000238196">
    <property type="component" value="Unassembled WGS sequence"/>
</dbReference>
<evidence type="ECO:0000256" key="5">
    <source>
        <dbReference type="ARBA" id="ARBA00023004"/>
    </source>
</evidence>
<proteinExistence type="predicted"/>
<keyword evidence="5 6" id="KW-0408">Iron</keyword>
<protein>
    <recommendedName>
        <fullName evidence="11">Cytochrome C</fullName>
    </recommendedName>
</protein>
<evidence type="ECO:0000256" key="6">
    <source>
        <dbReference type="PIRSR" id="PIRSR000027-1"/>
    </source>
</evidence>
<evidence type="ECO:0000256" key="1">
    <source>
        <dbReference type="ARBA" id="ARBA00022448"/>
    </source>
</evidence>
<keyword evidence="1" id="KW-0813">Transport</keyword>
<dbReference type="GO" id="GO:0022900">
    <property type="term" value="P:electron transport chain"/>
    <property type="evidence" value="ECO:0007669"/>
    <property type="project" value="InterPro"/>
</dbReference>
<comment type="PTM">
    <text evidence="7">Binds 1 heme group per subunit.</text>
</comment>
<evidence type="ECO:0000256" key="3">
    <source>
        <dbReference type="ARBA" id="ARBA00022723"/>
    </source>
</evidence>
<dbReference type="GO" id="GO:0005506">
    <property type="term" value="F:iron ion binding"/>
    <property type="evidence" value="ECO:0007669"/>
    <property type="project" value="InterPro"/>
</dbReference>
<feature type="binding site" description="covalent" evidence="7">
    <location>
        <position position="151"/>
    </location>
    <ligand>
        <name>heme c</name>
        <dbReference type="ChEBI" id="CHEBI:61717"/>
    </ligand>
</feature>
<dbReference type="Pfam" id="PF01322">
    <property type="entry name" value="Cytochrom_C_2"/>
    <property type="match status" value="1"/>
</dbReference>
<feature type="binding site" description="covalent" evidence="7">
    <location>
        <position position="154"/>
    </location>
    <ligand>
        <name>heme c</name>
        <dbReference type="ChEBI" id="CHEBI:61717"/>
    </ligand>
</feature>
<keyword evidence="2 7" id="KW-0349">Heme</keyword>
<feature type="chain" id="PRO_5015434845" description="Cytochrome C" evidence="8">
    <location>
        <begin position="30"/>
        <end position="161"/>
    </location>
</feature>
<dbReference type="PROSITE" id="PS51009">
    <property type="entry name" value="CYTCII"/>
    <property type="match status" value="1"/>
</dbReference>
<dbReference type="SUPFAM" id="SSF47175">
    <property type="entry name" value="Cytochromes"/>
    <property type="match status" value="1"/>
</dbReference>